<evidence type="ECO:0000313" key="2">
    <source>
        <dbReference type="Proteomes" id="UP000887159"/>
    </source>
</evidence>
<accession>A0A8X6WKY5</accession>
<dbReference type="Proteomes" id="UP000887159">
    <property type="component" value="Unassembled WGS sequence"/>
</dbReference>
<dbReference type="EMBL" id="BMAU01021438">
    <property type="protein sequence ID" value="GFY36845.1"/>
    <property type="molecule type" value="Genomic_DNA"/>
</dbReference>
<dbReference type="AlphaFoldDB" id="A0A8X6WKY5"/>
<protein>
    <submittedName>
        <fullName evidence="1">Uncharacterized protein</fullName>
    </submittedName>
</protein>
<keyword evidence="2" id="KW-1185">Reference proteome</keyword>
<name>A0A8X6WKY5_TRICX</name>
<gene>
    <name evidence="1" type="ORF">TNCV_2568071</name>
</gene>
<organism evidence="1 2">
    <name type="scientific">Trichonephila clavipes</name>
    <name type="common">Golden silk orbweaver</name>
    <name type="synonym">Nephila clavipes</name>
    <dbReference type="NCBI Taxonomy" id="2585209"/>
    <lineage>
        <taxon>Eukaryota</taxon>
        <taxon>Metazoa</taxon>
        <taxon>Ecdysozoa</taxon>
        <taxon>Arthropoda</taxon>
        <taxon>Chelicerata</taxon>
        <taxon>Arachnida</taxon>
        <taxon>Araneae</taxon>
        <taxon>Araneomorphae</taxon>
        <taxon>Entelegynae</taxon>
        <taxon>Araneoidea</taxon>
        <taxon>Nephilidae</taxon>
        <taxon>Trichonephila</taxon>
    </lineage>
</organism>
<proteinExistence type="predicted"/>
<evidence type="ECO:0000313" key="1">
    <source>
        <dbReference type="EMBL" id="GFY36845.1"/>
    </source>
</evidence>
<reference evidence="1" key="1">
    <citation type="submission" date="2020-08" db="EMBL/GenBank/DDBJ databases">
        <title>Multicomponent nature underlies the extraordinary mechanical properties of spider dragline silk.</title>
        <authorList>
            <person name="Kono N."/>
            <person name="Nakamura H."/>
            <person name="Mori M."/>
            <person name="Yoshida Y."/>
            <person name="Ohtoshi R."/>
            <person name="Malay A.D."/>
            <person name="Moran D.A.P."/>
            <person name="Tomita M."/>
            <person name="Numata K."/>
            <person name="Arakawa K."/>
        </authorList>
    </citation>
    <scope>NUCLEOTIDE SEQUENCE</scope>
</reference>
<sequence>MLIVLNRDLLRIDFAKIDSKKKEATEVLYTRILVLEQVILQQSRNPDIGPKSKLMVLPSFVISGLRSDFAGSVEGGHSPLLRCPTDVKFGKHVSSVEFISTKNKFCRNQLNSWLRGRASNIKKSLFEE</sequence>
<comment type="caution">
    <text evidence="1">The sequence shown here is derived from an EMBL/GenBank/DDBJ whole genome shotgun (WGS) entry which is preliminary data.</text>
</comment>